<feature type="domain" description="Btz" evidence="14">
    <location>
        <begin position="47"/>
        <end position="171"/>
    </location>
</feature>
<feature type="compositionally biased region" description="Acidic residues" evidence="13">
    <location>
        <begin position="27"/>
        <end position="59"/>
    </location>
</feature>
<dbReference type="AlphaFoldDB" id="A0A5P1FGU1"/>
<dbReference type="GO" id="GO:0005737">
    <property type="term" value="C:cytoplasm"/>
    <property type="evidence" value="ECO:0007669"/>
    <property type="project" value="UniProtKB-SubCell"/>
</dbReference>
<gene>
    <name evidence="15" type="ORF">A4U43_C03F30200</name>
</gene>
<dbReference type="GO" id="GO:0035145">
    <property type="term" value="C:exon-exon junction complex"/>
    <property type="evidence" value="ECO:0007669"/>
    <property type="project" value="InterPro"/>
</dbReference>
<keyword evidence="8" id="KW-0810">Translation regulation</keyword>
<dbReference type="GO" id="GO:0008380">
    <property type="term" value="P:RNA splicing"/>
    <property type="evidence" value="ECO:0007669"/>
    <property type="project" value="UniProtKB-KW"/>
</dbReference>
<accession>A0A5P1FGU1</accession>
<feature type="compositionally biased region" description="Polar residues" evidence="13">
    <location>
        <begin position="233"/>
        <end position="270"/>
    </location>
</feature>
<dbReference type="PANTHER" id="PTHR46837:SF5">
    <property type="entry name" value="PROTEIN MLN51 HOMOLOG"/>
    <property type="match status" value="1"/>
</dbReference>
<evidence type="ECO:0000256" key="2">
    <source>
        <dbReference type="ARBA" id="ARBA00004496"/>
    </source>
</evidence>
<feature type="compositionally biased region" description="Basic and acidic residues" evidence="13">
    <location>
        <begin position="148"/>
        <end position="157"/>
    </location>
</feature>
<keyword evidence="7" id="KW-0509">mRNA transport</keyword>
<feature type="region of interest" description="Disordered" evidence="13">
    <location>
        <begin position="1"/>
        <end position="134"/>
    </location>
</feature>
<reference evidence="16" key="1">
    <citation type="journal article" date="2017" name="Nat. Commun.">
        <title>The asparagus genome sheds light on the origin and evolution of a young Y chromosome.</title>
        <authorList>
            <person name="Harkess A."/>
            <person name="Zhou J."/>
            <person name="Xu C."/>
            <person name="Bowers J.E."/>
            <person name="Van der Hulst R."/>
            <person name="Ayyampalayam S."/>
            <person name="Mercati F."/>
            <person name="Riccardi P."/>
            <person name="McKain M.R."/>
            <person name="Kakrana A."/>
            <person name="Tang H."/>
            <person name="Ray J."/>
            <person name="Groenendijk J."/>
            <person name="Arikit S."/>
            <person name="Mathioni S.M."/>
            <person name="Nakano M."/>
            <person name="Shan H."/>
            <person name="Telgmann-Rauber A."/>
            <person name="Kanno A."/>
            <person name="Yue Z."/>
            <person name="Chen H."/>
            <person name="Li W."/>
            <person name="Chen Y."/>
            <person name="Xu X."/>
            <person name="Zhang Y."/>
            <person name="Luo S."/>
            <person name="Chen H."/>
            <person name="Gao J."/>
            <person name="Mao Z."/>
            <person name="Pires J.C."/>
            <person name="Luo M."/>
            <person name="Kudrna D."/>
            <person name="Wing R.A."/>
            <person name="Meyers B.C."/>
            <person name="Yi K."/>
            <person name="Kong H."/>
            <person name="Lavrijsen P."/>
            <person name="Sunseri F."/>
            <person name="Falavigna A."/>
            <person name="Ye Y."/>
            <person name="Leebens-Mack J.H."/>
            <person name="Chen G."/>
        </authorList>
    </citation>
    <scope>NUCLEOTIDE SEQUENCE [LARGE SCALE GENOMIC DNA]</scope>
    <source>
        <strain evidence="16">cv. DH0086</strain>
    </source>
</reference>
<dbReference type="PANTHER" id="PTHR46837">
    <property type="entry name" value="PROTEIN MLN51 HOMOLOG"/>
    <property type="match status" value="1"/>
</dbReference>
<evidence type="ECO:0000256" key="7">
    <source>
        <dbReference type="ARBA" id="ARBA00022816"/>
    </source>
</evidence>
<feature type="compositionally biased region" description="Basic and acidic residues" evidence="13">
    <location>
        <begin position="107"/>
        <end position="117"/>
    </location>
</feature>
<feature type="compositionally biased region" description="Basic and acidic residues" evidence="13">
    <location>
        <begin position="60"/>
        <end position="95"/>
    </location>
</feature>
<feature type="compositionally biased region" description="Basic residues" evidence="13">
    <location>
        <begin position="158"/>
        <end position="171"/>
    </location>
</feature>
<feature type="compositionally biased region" description="Low complexity" evidence="13">
    <location>
        <begin position="594"/>
        <end position="604"/>
    </location>
</feature>
<name>A0A5P1FGU1_ASPOF</name>
<feature type="compositionally biased region" description="Low complexity" evidence="13">
    <location>
        <begin position="411"/>
        <end position="429"/>
    </location>
</feature>
<evidence type="ECO:0000256" key="1">
    <source>
        <dbReference type="ARBA" id="ARBA00004123"/>
    </source>
</evidence>
<dbReference type="SMART" id="SM01044">
    <property type="entry name" value="Btz"/>
    <property type="match status" value="1"/>
</dbReference>
<dbReference type="GO" id="GO:0000184">
    <property type="term" value="P:nuclear-transcribed mRNA catabolic process, nonsense-mediated decay"/>
    <property type="evidence" value="ECO:0007669"/>
    <property type="project" value="UniProtKB-KW"/>
</dbReference>
<dbReference type="Gramene" id="ONK76617">
    <property type="protein sequence ID" value="ONK76617"/>
    <property type="gene ID" value="A4U43_C03F30200"/>
</dbReference>
<dbReference type="InterPro" id="IPR018545">
    <property type="entry name" value="Btz_dom"/>
</dbReference>
<keyword evidence="4" id="KW-0813">Transport</keyword>
<feature type="region of interest" description="Disordered" evidence="13">
    <location>
        <begin position="594"/>
        <end position="646"/>
    </location>
</feature>
<dbReference type="GO" id="GO:0003729">
    <property type="term" value="F:mRNA binding"/>
    <property type="evidence" value="ECO:0007669"/>
    <property type="project" value="InterPro"/>
</dbReference>
<evidence type="ECO:0000313" key="16">
    <source>
        <dbReference type="Proteomes" id="UP000243459"/>
    </source>
</evidence>
<dbReference type="GO" id="GO:0051028">
    <property type="term" value="P:mRNA transport"/>
    <property type="evidence" value="ECO:0007669"/>
    <property type="project" value="UniProtKB-KW"/>
</dbReference>
<proteinExistence type="inferred from homology"/>
<evidence type="ECO:0000259" key="14">
    <source>
        <dbReference type="SMART" id="SM01044"/>
    </source>
</evidence>
<feature type="compositionally biased region" description="Polar residues" evidence="13">
    <location>
        <begin position="280"/>
        <end position="304"/>
    </location>
</feature>
<keyword evidence="16" id="KW-1185">Reference proteome</keyword>
<dbReference type="GO" id="GO:0006397">
    <property type="term" value="P:mRNA processing"/>
    <property type="evidence" value="ECO:0007669"/>
    <property type="project" value="UniProtKB-KW"/>
</dbReference>
<evidence type="ECO:0000256" key="13">
    <source>
        <dbReference type="SAM" id="MobiDB-lite"/>
    </source>
</evidence>
<dbReference type="Proteomes" id="UP000243459">
    <property type="component" value="Chromosome 3"/>
</dbReference>
<feature type="compositionally biased region" description="Polar residues" evidence="13">
    <location>
        <begin position="430"/>
        <end position="466"/>
    </location>
</feature>
<evidence type="ECO:0000256" key="12">
    <source>
        <dbReference type="ARBA" id="ARBA00023242"/>
    </source>
</evidence>
<keyword evidence="9" id="KW-0694">RNA-binding</keyword>
<dbReference type="InterPro" id="IPR044796">
    <property type="entry name" value="MLN51_plant"/>
</dbReference>
<comment type="similarity">
    <text evidence="3">Belongs to the CASC3 family.</text>
</comment>
<dbReference type="Pfam" id="PF09405">
    <property type="entry name" value="Btz"/>
    <property type="match status" value="1"/>
</dbReference>
<keyword evidence="5" id="KW-0963">Cytoplasm</keyword>
<protein>
    <recommendedName>
        <fullName evidence="14">Btz domain-containing protein</fullName>
    </recommendedName>
</protein>
<evidence type="ECO:0000256" key="6">
    <source>
        <dbReference type="ARBA" id="ARBA00022664"/>
    </source>
</evidence>
<feature type="region of interest" description="Disordered" evidence="13">
    <location>
        <begin position="368"/>
        <end position="480"/>
    </location>
</feature>
<keyword evidence="6" id="KW-0507">mRNA processing</keyword>
<sequence length="646" mass="70422">MASQRCGGRRATTAGESDGEGGAPAYENEEEQDEEYDEEYEEEIEEEDEIVVEEEEEKDLEGGDEKDLEGSRRKDDDEEGEKRDGEGEGSKKENEPFAVPTAGAFYMHDDRFQENGRGRQRRMPGGRRLWESKDDRAWVHDRFEEMKLNDDRYDQGRRNSRGGRFRGRGGGRPRVAGRAYVKGNSRPRGYYDDVNNQNRDGNSQIRDGNNQNRPQKSVRGRGPRRYEPIFRNNEVSASHNKQNKQPAKTRDSTLNIGTGKPSSQTPNVQSDPAIPRKNAFASSLNSASPPFYPSGSSKQDLSVTQKRDAHVGNTNKIVASSLHMGNNFLSSQSGSTFRAKATEDSFSHDRKYIDDSLRSVAGKALANAQVQSSGSPLTSANMTQTSQSRAQGRNSNTTGQPNYQPTNLVSQVPRAPQQLQAPLGQQRPQTQYQPALRVSTQQVVQRRPSSGNQVSSPPHAPTTNASGLGETDSPLDSNNSKTQLIARGKTGSQGAGRGSFLYNGAQIIGASGAMGLSQNDQNFPGTLLPVMQFGGQHHGGIPALGMAFPGYVAQPQQGLGSSEMTWVPVLAGAAGALGASYPYIALDGSYYPQPSGQASSAAGSRETSAPKPADTLKPPERLEIVNDEFGQRQNKPRRYSEMNFGQ</sequence>
<evidence type="ECO:0000256" key="3">
    <source>
        <dbReference type="ARBA" id="ARBA00009548"/>
    </source>
</evidence>
<evidence type="ECO:0000256" key="9">
    <source>
        <dbReference type="ARBA" id="ARBA00022884"/>
    </source>
</evidence>
<evidence type="ECO:0000256" key="4">
    <source>
        <dbReference type="ARBA" id="ARBA00022448"/>
    </source>
</evidence>
<comment type="subcellular location">
    <subcellularLocation>
        <location evidence="2">Cytoplasm</location>
    </subcellularLocation>
    <subcellularLocation>
        <location evidence="1">Nucleus</location>
    </subcellularLocation>
</comment>
<organism evidence="15 16">
    <name type="scientific">Asparagus officinalis</name>
    <name type="common">Garden asparagus</name>
    <dbReference type="NCBI Taxonomy" id="4686"/>
    <lineage>
        <taxon>Eukaryota</taxon>
        <taxon>Viridiplantae</taxon>
        <taxon>Streptophyta</taxon>
        <taxon>Embryophyta</taxon>
        <taxon>Tracheophyta</taxon>
        <taxon>Spermatophyta</taxon>
        <taxon>Magnoliopsida</taxon>
        <taxon>Liliopsida</taxon>
        <taxon>Asparagales</taxon>
        <taxon>Asparagaceae</taxon>
        <taxon>Asparagoideae</taxon>
        <taxon>Asparagus</taxon>
    </lineage>
</organism>
<evidence type="ECO:0000256" key="8">
    <source>
        <dbReference type="ARBA" id="ARBA00022845"/>
    </source>
</evidence>
<feature type="compositionally biased region" description="Polar residues" evidence="13">
    <location>
        <begin position="194"/>
        <end position="215"/>
    </location>
</feature>
<evidence type="ECO:0000256" key="5">
    <source>
        <dbReference type="ARBA" id="ARBA00022490"/>
    </source>
</evidence>
<feature type="region of interest" description="Disordered" evidence="13">
    <location>
        <begin position="148"/>
        <end position="308"/>
    </location>
</feature>
<dbReference type="OMA" id="GKYRGYN"/>
<keyword evidence="11" id="KW-0508">mRNA splicing</keyword>
<evidence type="ECO:0000256" key="11">
    <source>
        <dbReference type="ARBA" id="ARBA00023187"/>
    </source>
</evidence>
<keyword evidence="12" id="KW-0539">Nucleus</keyword>
<dbReference type="GO" id="GO:0006417">
    <property type="term" value="P:regulation of translation"/>
    <property type="evidence" value="ECO:0007669"/>
    <property type="project" value="UniProtKB-KW"/>
</dbReference>
<evidence type="ECO:0000313" key="15">
    <source>
        <dbReference type="EMBL" id="ONK76617.1"/>
    </source>
</evidence>
<dbReference type="EMBL" id="CM007383">
    <property type="protein sequence ID" value="ONK76617.1"/>
    <property type="molecule type" value="Genomic_DNA"/>
</dbReference>
<evidence type="ECO:0000256" key="10">
    <source>
        <dbReference type="ARBA" id="ARBA00023161"/>
    </source>
</evidence>
<keyword evidence="10" id="KW-0866">Nonsense-mediated mRNA decay</keyword>
<feature type="compositionally biased region" description="Polar residues" evidence="13">
    <location>
        <begin position="368"/>
        <end position="410"/>
    </location>
</feature>